<dbReference type="EMBL" id="NQKL01000018">
    <property type="protein sequence ID" value="OZY40138.1"/>
    <property type="molecule type" value="Genomic_DNA"/>
</dbReference>
<evidence type="ECO:0000313" key="8">
    <source>
        <dbReference type="Proteomes" id="UP000216113"/>
    </source>
</evidence>
<dbReference type="GO" id="GO:0004049">
    <property type="term" value="F:anthranilate synthase activity"/>
    <property type="evidence" value="ECO:0007669"/>
    <property type="project" value="UniProtKB-EC"/>
</dbReference>
<dbReference type="Gene3D" id="3.60.120.10">
    <property type="entry name" value="Anthranilate synthase"/>
    <property type="match status" value="1"/>
</dbReference>
<dbReference type="PRINTS" id="PR00096">
    <property type="entry name" value="GATASE"/>
</dbReference>
<organism evidence="7 8">
    <name type="scientific">Pseudomonas fragi</name>
    <dbReference type="NCBI Taxonomy" id="296"/>
    <lineage>
        <taxon>Bacteria</taxon>
        <taxon>Pseudomonadati</taxon>
        <taxon>Pseudomonadota</taxon>
        <taxon>Gammaproteobacteria</taxon>
        <taxon>Pseudomonadales</taxon>
        <taxon>Pseudomonadaceae</taxon>
        <taxon>Pseudomonas</taxon>
    </lineage>
</organism>
<keyword evidence="3" id="KW-0456">Lyase</keyword>
<evidence type="ECO:0000256" key="2">
    <source>
        <dbReference type="ARBA" id="ARBA00022962"/>
    </source>
</evidence>
<evidence type="ECO:0000256" key="4">
    <source>
        <dbReference type="ARBA" id="ARBA00047683"/>
    </source>
</evidence>
<name>A0A266LPX7_PSEFR</name>
<comment type="catalytic activity">
    <reaction evidence="4">
        <text>chorismate + L-glutamine = anthranilate + pyruvate + L-glutamate + H(+)</text>
        <dbReference type="Rhea" id="RHEA:21732"/>
        <dbReference type="ChEBI" id="CHEBI:15361"/>
        <dbReference type="ChEBI" id="CHEBI:15378"/>
        <dbReference type="ChEBI" id="CHEBI:16567"/>
        <dbReference type="ChEBI" id="CHEBI:29748"/>
        <dbReference type="ChEBI" id="CHEBI:29985"/>
        <dbReference type="ChEBI" id="CHEBI:58359"/>
        <dbReference type="EC" id="4.1.3.27"/>
    </reaction>
</comment>
<reference evidence="7 8" key="1">
    <citation type="submission" date="2017-08" db="EMBL/GenBank/DDBJ databases">
        <title>Genomic and metabolic characterisation of spoilage-associated Pseudomonas species.</title>
        <authorList>
            <person name="Stanborough T."/>
            <person name="Fegan N."/>
            <person name="Powell S.M."/>
            <person name="Singh T."/>
            <person name="Tamplin M.L."/>
            <person name="Chandry P.S."/>
        </authorList>
    </citation>
    <scope>NUCLEOTIDE SEQUENCE [LARGE SCALE GENOMIC DNA]</scope>
    <source>
        <strain evidence="7 8">F1820</strain>
    </source>
</reference>
<feature type="domain" description="Chorismate-utilising enzyme C-terminal" evidence="6">
    <location>
        <begin position="135"/>
        <end position="387"/>
    </location>
</feature>
<evidence type="ECO:0000256" key="1">
    <source>
        <dbReference type="ARBA" id="ARBA00012266"/>
    </source>
</evidence>
<accession>A0A266LPX7</accession>
<protein>
    <recommendedName>
        <fullName evidence="1">anthranilate synthase</fullName>
        <ecNumber evidence="1">4.1.3.27</ecNumber>
    </recommendedName>
</protein>
<dbReference type="InterPro" id="IPR015890">
    <property type="entry name" value="Chorismate_C"/>
</dbReference>
<evidence type="ECO:0000256" key="3">
    <source>
        <dbReference type="ARBA" id="ARBA00023239"/>
    </source>
</evidence>
<dbReference type="InterPro" id="IPR019999">
    <property type="entry name" value="Anth_synth_I-like"/>
</dbReference>
<dbReference type="InterPro" id="IPR029062">
    <property type="entry name" value="Class_I_gatase-like"/>
</dbReference>
<keyword evidence="2" id="KW-0315">Glutamine amidotransferase</keyword>
<dbReference type="EC" id="4.1.3.27" evidence="1"/>
<dbReference type="PROSITE" id="PS51273">
    <property type="entry name" value="GATASE_TYPE_1"/>
    <property type="match status" value="1"/>
</dbReference>
<dbReference type="InterPro" id="IPR005801">
    <property type="entry name" value="ADC_synthase"/>
</dbReference>
<dbReference type="Pfam" id="PF00425">
    <property type="entry name" value="Chorismate_bind"/>
    <property type="match status" value="1"/>
</dbReference>
<dbReference type="Proteomes" id="UP000216113">
    <property type="component" value="Unassembled WGS sequence"/>
</dbReference>
<dbReference type="SUPFAM" id="SSF52317">
    <property type="entry name" value="Class I glutamine amidotransferase-like"/>
    <property type="match status" value="1"/>
</dbReference>
<proteinExistence type="predicted"/>
<evidence type="ECO:0000313" key="7">
    <source>
        <dbReference type="EMBL" id="OZY40138.1"/>
    </source>
</evidence>
<dbReference type="CDD" id="cd01743">
    <property type="entry name" value="GATase1_Anthranilate_Synthase"/>
    <property type="match status" value="1"/>
</dbReference>
<dbReference type="PANTHER" id="PTHR11236:SF49">
    <property type="entry name" value="ANTHRANILATE SYNTHASE COMPONENT 1"/>
    <property type="match status" value="1"/>
</dbReference>
<comment type="caution">
    <text evidence="7">The sequence shown here is derived from an EMBL/GenBank/DDBJ whole genome shotgun (WGS) entry which is preliminary data.</text>
</comment>
<feature type="domain" description="Glutamine amidotransferase" evidence="5">
    <location>
        <begin position="454"/>
        <end position="635"/>
    </location>
</feature>
<dbReference type="PANTHER" id="PTHR11236">
    <property type="entry name" value="AMINOBENZOATE/ANTHRANILATE SYNTHASE"/>
    <property type="match status" value="1"/>
</dbReference>
<dbReference type="InterPro" id="IPR006221">
    <property type="entry name" value="TrpG/PapA_dom"/>
</dbReference>
<dbReference type="InterPro" id="IPR017926">
    <property type="entry name" value="GATASE"/>
</dbReference>
<sequence>MTNHETSNTPLLTHILSSHPPAFALIYRPNSTNGDRVDIFTGTIEYLQGLAELSRFHCAEASHGSTHKVLTIIPYRQITERGFECIDDKQPLIALKIENTDTRTKHHILKTIPDTDFTLSDVHYDVDDDTYASTALKIIKDEIGMGAGSNFVLKRSFMASIADFTVRKGLALFRRLLQQEVGTYWTFIVYTGDRVFVGATPERHITMENNTVTMNPISGTHRYPASGPSVEGILDFLADNKEAEELYMVVDEELKMMGSVCTDGGTLQGPYLKAMTRLAHTEYLIKGHSQLPSWEILQKTLFAPTITGSPLENACRIIKKYEPQGRAYYSGIIALLSQDKDGGDCIDSSILIRTADINMQGRVKISAGATLVRNSNPYSEAIETRTKASALIYALQGLTPEAKNTSLYDYQKLSTHPSILSALKIRNEYLSVFWQTSTHKRARQKKHFKGLKALVIDAEDMFTSMICDQLTSLGFSVSVTNARHSITYLDHDVFVLGPGPGDPRDRHDPRINNLHTIVKTLIDKQHPFMAICLSHQILCAHLGFEIIRKEIPNQGTQKTINLFSSQTKVGFYNTFAAMTYRSKTHLGSGLNLQLSRDINTGEIHALRAPFFASFQFHPESILTQHGTHILSKALCKILK</sequence>
<evidence type="ECO:0000259" key="6">
    <source>
        <dbReference type="Pfam" id="PF00425"/>
    </source>
</evidence>
<dbReference type="Pfam" id="PF00117">
    <property type="entry name" value="GATase"/>
    <property type="match status" value="1"/>
</dbReference>
<evidence type="ECO:0000259" key="5">
    <source>
        <dbReference type="Pfam" id="PF00117"/>
    </source>
</evidence>
<dbReference type="PRINTS" id="PR00097">
    <property type="entry name" value="ANTSNTHASEII"/>
</dbReference>
<dbReference type="SUPFAM" id="SSF56322">
    <property type="entry name" value="ADC synthase"/>
    <property type="match status" value="1"/>
</dbReference>
<dbReference type="Gene3D" id="3.40.50.880">
    <property type="match status" value="1"/>
</dbReference>
<dbReference type="GO" id="GO:0000162">
    <property type="term" value="P:L-tryptophan biosynthetic process"/>
    <property type="evidence" value="ECO:0007669"/>
    <property type="project" value="TreeGrafter"/>
</dbReference>
<gene>
    <name evidence="7" type="ORF">CJF43_19375</name>
</gene>
<dbReference type="AlphaFoldDB" id="A0A266LPX7"/>
<dbReference type="RefSeq" id="WP_095030550.1">
    <property type="nucleotide sequence ID" value="NZ_NQKL01000018.1"/>
</dbReference>